<accession>G0SB18</accession>
<evidence type="ECO:0008006" key="4">
    <source>
        <dbReference type="Google" id="ProtNLM"/>
    </source>
</evidence>
<keyword evidence="3" id="KW-1185">Reference proteome</keyword>
<organism evidence="3">
    <name type="scientific">Chaetomium thermophilum (strain DSM 1495 / CBS 144.50 / IMI 039719)</name>
    <name type="common">Thermochaetoides thermophila</name>
    <dbReference type="NCBI Taxonomy" id="759272"/>
    <lineage>
        <taxon>Eukaryota</taxon>
        <taxon>Fungi</taxon>
        <taxon>Dikarya</taxon>
        <taxon>Ascomycota</taxon>
        <taxon>Pezizomycotina</taxon>
        <taxon>Sordariomycetes</taxon>
        <taxon>Sordariomycetidae</taxon>
        <taxon>Sordariales</taxon>
        <taxon>Chaetomiaceae</taxon>
        <taxon>Thermochaetoides</taxon>
    </lineage>
</organism>
<evidence type="ECO:0000256" key="1">
    <source>
        <dbReference type="SAM" id="MobiDB-lite"/>
    </source>
</evidence>
<protein>
    <recommendedName>
        <fullName evidence="4">SMP domain-containing protein</fullName>
    </recommendedName>
</protein>
<dbReference type="AlphaFoldDB" id="G0SB18"/>
<evidence type="ECO:0000313" key="3">
    <source>
        <dbReference type="Proteomes" id="UP000008066"/>
    </source>
</evidence>
<dbReference type="EMBL" id="GL988044">
    <property type="protein sequence ID" value="EGS19398.1"/>
    <property type="molecule type" value="Genomic_DNA"/>
</dbReference>
<feature type="compositionally biased region" description="Gly residues" evidence="1">
    <location>
        <begin position="53"/>
        <end position="65"/>
    </location>
</feature>
<dbReference type="GeneID" id="18258895"/>
<proteinExistence type="predicted"/>
<sequence length="76" mass="7402">MGKSKMDAAAAARICKARGEKDPFAQRAAAAAQRNSLGAALSGSENVVGIGGDGSRNAGNVGGSGTTSKALAVGRR</sequence>
<dbReference type="Proteomes" id="UP000008066">
    <property type="component" value="Unassembled WGS sequence"/>
</dbReference>
<feature type="region of interest" description="Disordered" evidence="1">
    <location>
        <begin position="53"/>
        <end position="76"/>
    </location>
</feature>
<name>G0SB18_CHATD</name>
<gene>
    <name evidence="2" type="ORF">CTHT_0048570</name>
</gene>
<dbReference type="RefSeq" id="XP_006695220.1">
    <property type="nucleotide sequence ID" value="XM_006695157.1"/>
</dbReference>
<reference evidence="2 3" key="1">
    <citation type="journal article" date="2011" name="Cell">
        <title>Insight into structure and assembly of the nuclear pore complex by utilizing the genome of a eukaryotic thermophile.</title>
        <authorList>
            <person name="Amlacher S."/>
            <person name="Sarges P."/>
            <person name="Flemming D."/>
            <person name="van Noort V."/>
            <person name="Kunze R."/>
            <person name="Devos D.P."/>
            <person name="Arumugam M."/>
            <person name="Bork P."/>
            <person name="Hurt E."/>
        </authorList>
    </citation>
    <scope>NUCLEOTIDE SEQUENCE [LARGE SCALE GENOMIC DNA]</scope>
    <source>
        <strain evidence="3">DSM 1495 / CBS 144.50 / IMI 039719</strain>
    </source>
</reference>
<dbReference type="KEGG" id="cthr:CTHT_0048570"/>
<dbReference type="HOGENOM" id="CLU_2654282_0_0_1"/>
<evidence type="ECO:0000313" key="2">
    <source>
        <dbReference type="EMBL" id="EGS19398.1"/>
    </source>
</evidence>